<protein>
    <recommendedName>
        <fullName evidence="2">PH domain-containing protein</fullName>
    </recommendedName>
</protein>
<dbReference type="STRING" id="1792845.BC343_22915"/>
<name>A0A1S9PIP8_9SPHI</name>
<dbReference type="EMBL" id="MBTF01000004">
    <property type="protein sequence ID" value="OOQ60823.1"/>
    <property type="molecule type" value="Genomic_DNA"/>
</dbReference>
<comment type="caution">
    <text evidence="3">The sequence shown here is derived from an EMBL/GenBank/DDBJ whole genome shotgun (WGS) entry which is preliminary data.</text>
</comment>
<evidence type="ECO:0000313" key="4">
    <source>
        <dbReference type="Proteomes" id="UP000189739"/>
    </source>
</evidence>
<evidence type="ECO:0000313" key="3">
    <source>
        <dbReference type="EMBL" id="OOQ60823.1"/>
    </source>
</evidence>
<feature type="domain" description="PH" evidence="2">
    <location>
        <begin position="133"/>
        <end position="264"/>
    </location>
</feature>
<keyword evidence="1" id="KW-1133">Transmembrane helix</keyword>
<gene>
    <name evidence="3" type="ORF">BC343_22915</name>
</gene>
<proteinExistence type="predicted"/>
<reference evidence="3 4" key="1">
    <citation type="submission" date="2016-07" db="EMBL/GenBank/DDBJ databases">
        <title>Genomic analysis of zinc-resistant bacterium Mucilaginibacter pedocola TBZ30.</title>
        <authorList>
            <person name="Huang J."/>
            <person name="Tang J."/>
        </authorList>
    </citation>
    <scope>NUCLEOTIDE SEQUENCE [LARGE SCALE GENOMIC DNA]</scope>
    <source>
        <strain evidence="3 4">TBZ30</strain>
    </source>
</reference>
<keyword evidence="1" id="KW-0472">Membrane</keyword>
<dbReference type="AlphaFoldDB" id="A0A1S9PIP8"/>
<keyword evidence="1" id="KW-0812">Transmembrane</keyword>
<dbReference type="Proteomes" id="UP000189739">
    <property type="component" value="Unassembled WGS sequence"/>
</dbReference>
<keyword evidence="4" id="KW-1185">Reference proteome</keyword>
<feature type="transmembrane region" description="Helical" evidence="1">
    <location>
        <begin position="165"/>
        <end position="185"/>
    </location>
</feature>
<evidence type="ECO:0000256" key="1">
    <source>
        <dbReference type="SAM" id="Phobius"/>
    </source>
</evidence>
<feature type="transmembrane region" description="Helical" evidence="1">
    <location>
        <begin position="140"/>
        <end position="159"/>
    </location>
</feature>
<accession>A0A1S9PIP8</accession>
<dbReference type="OrthoDB" id="662406at2"/>
<organism evidence="3 4">
    <name type="scientific">Mucilaginibacter pedocola</name>
    <dbReference type="NCBI Taxonomy" id="1792845"/>
    <lineage>
        <taxon>Bacteria</taxon>
        <taxon>Pseudomonadati</taxon>
        <taxon>Bacteroidota</taxon>
        <taxon>Sphingobacteriia</taxon>
        <taxon>Sphingobacteriales</taxon>
        <taxon>Sphingobacteriaceae</taxon>
        <taxon>Mucilaginibacter</taxon>
    </lineage>
</organism>
<evidence type="ECO:0000259" key="2">
    <source>
        <dbReference type="Pfam" id="PF26566"/>
    </source>
</evidence>
<sequence>MPDLISKLQYKNYERGEFSHECKRSLQETIQLIKDFPWETQRIHTDIQATGPSVTVQNDRGEYLKVGLYFNDKYCLYLFDRYGHVLEFHTPDLDSVCRLVEDFYNGCLDATKFEKQVFVVAGRGHFATNDFIYKASVWRMLALSWPFIAYFLMFVYFLILSPFEIAWIPALFVLPIAWLLARIFVRYLHYRKCFLQVSNANNIFKFGIAPHIKTYDKRDIEKIISYMPGGNRNPNLFCVFEICFKSGEIIKVSNLIISSTTFLGKFEGINFEDGKRNSLRVL</sequence>
<dbReference type="InterPro" id="IPR058916">
    <property type="entry name" value="PH_40"/>
</dbReference>
<dbReference type="Pfam" id="PF26566">
    <property type="entry name" value="PH_40"/>
    <property type="match status" value="1"/>
</dbReference>
<dbReference type="RefSeq" id="WP_078347142.1">
    <property type="nucleotide sequence ID" value="NZ_MBTF01000004.1"/>
</dbReference>